<reference evidence="1 2" key="1">
    <citation type="submission" date="2014-04" db="EMBL/GenBank/DDBJ databases">
        <authorList>
            <consortium name="DOE Joint Genome Institute"/>
            <person name="Kuo A."/>
            <person name="Ruytinx J."/>
            <person name="Rineau F."/>
            <person name="Colpaert J."/>
            <person name="Kohler A."/>
            <person name="Nagy L.G."/>
            <person name="Floudas D."/>
            <person name="Copeland A."/>
            <person name="Barry K.W."/>
            <person name="Cichocki N."/>
            <person name="Veneault-Fourrey C."/>
            <person name="LaButti K."/>
            <person name="Lindquist E.A."/>
            <person name="Lipzen A."/>
            <person name="Lundell T."/>
            <person name="Morin E."/>
            <person name="Murat C."/>
            <person name="Sun H."/>
            <person name="Tunlid A."/>
            <person name="Henrissat B."/>
            <person name="Grigoriev I.V."/>
            <person name="Hibbett D.S."/>
            <person name="Martin F."/>
            <person name="Nordberg H.P."/>
            <person name="Cantor M.N."/>
            <person name="Hua S.X."/>
        </authorList>
    </citation>
    <scope>NUCLEOTIDE SEQUENCE [LARGE SCALE GENOMIC DNA]</scope>
    <source>
        <strain evidence="1 2">UH-Slu-Lm8-n1</strain>
    </source>
</reference>
<dbReference type="OrthoDB" id="10052888at2759"/>
<reference evidence="2" key="2">
    <citation type="submission" date="2015-01" db="EMBL/GenBank/DDBJ databases">
        <title>Evolutionary Origins and Diversification of the Mycorrhizal Mutualists.</title>
        <authorList>
            <consortium name="DOE Joint Genome Institute"/>
            <consortium name="Mycorrhizal Genomics Consortium"/>
            <person name="Kohler A."/>
            <person name="Kuo A."/>
            <person name="Nagy L.G."/>
            <person name="Floudas D."/>
            <person name="Copeland A."/>
            <person name="Barry K.W."/>
            <person name="Cichocki N."/>
            <person name="Veneault-Fourrey C."/>
            <person name="LaButti K."/>
            <person name="Lindquist E.A."/>
            <person name="Lipzen A."/>
            <person name="Lundell T."/>
            <person name="Morin E."/>
            <person name="Murat C."/>
            <person name="Riley R."/>
            <person name="Ohm R."/>
            <person name="Sun H."/>
            <person name="Tunlid A."/>
            <person name="Henrissat B."/>
            <person name="Grigoriev I.V."/>
            <person name="Hibbett D.S."/>
            <person name="Martin F."/>
        </authorList>
    </citation>
    <scope>NUCLEOTIDE SEQUENCE [LARGE SCALE GENOMIC DNA]</scope>
    <source>
        <strain evidence="2">UH-Slu-Lm8-n1</strain>
    </source>
</reference>
<dbReference type="AlphaFoldDB" id="A0A0D0AHN2"/>
<sequence length="134" mass="15139">MNGEYLWDRLRLFERSQLCNLPIAFQWNCAVPSVSIGKGMPSYHVEIREDIIYNRLPLEEQLYTGFKAGCLDSGPNITSSELVSELTYSMDTRGRRVVTIPSKEVTGKGLPKRQVVSSVVVSNQSSYVYSDKKN</sequence>
<keyword evidence="2" id="KW-1185">Reference proteome</keyword>
<dbReference type="Proteomes" id="UP000054485">
    <property type="component" value="Unassembled WGS sequence"/>
</dbReference>
<evidence type="ECO:0000313" key="1">
    <source>
        <dbReference type="EMBL" id="KIK49610.1"/>
    </source>
</evidence>
<gene>
    <name evidence="1" type="ORF">CY34DRAFT_797063</name>
</gene>
<evidence type="ECO:0000313" key="2">
    <source>
        <dbReference type="Proteomes" id="UP000054485"/>
    </source>
</evidence>
<organism evidence="1 2">
    <name type="scientific">Suillus luteus UH-Slu-Lm8-n1</name>
    <dbReference type="NCBI Taxonomy" id="930992"/>
    <lineage>
        <taxon>Eukaryota</taxon>
        <taxon>Fungi</taxon>
        <taxon>Dikarya</taxon>
        <taxon>Basidiomycota</taxon>
        <taxon>Agaricomycotina</taxon>
        <taxon>Agaricomycetes</taxon>
        <taxon>Agaricomycetidae</taxon>
        <taxon>Boletales</taxon>
        <taxon>Suillineae</taxon>
        <taxon>Suillaceae</taxon>
        <taxon>Suillus</taxon>
    </lineage>
</organism>
<name>A0A0D0AHN2_9AGAM</name>
<dbReference type="EMBL" id="KN835132">
    <property type="protein sequence ID" value="KIK49610.1"/>
    <property type="molecule type" value="Genomic_DNA"/>
</dbReference>
<proteinExistence type="predicted"/>
<protein>
    <submittedName>
        <fullName evidence="1">Uncharacterized protein</fullName>
    </submittedName>
</protein>
<dbReference type="HOGENOM" id="CLU_1897572_0_0_1"/>
<dbReference type="InParanoid" id="A0A0D0AHN2"/>
<accession>A0A0D0AHN2</accession>